<dbReference type="STRING" id="54.SAMN02745121_02073"/>
<proteinExistence type="predicted"/>
<keyword evidence="6" id="KW-1185">Reference proteome</keyword>
<dbReference type="GO" id="GO:0003677">
    <property type="term" value="F:DNA binding"/>
    <property type="evidence" value="ECO:0007669"/>
    <property type="project" value="UniProtKB-KW"/>
</dbReference>
<dbReference type="InterPro" id="IPR051081">
    <property type="entry name" value="HTH_MetalResp_TranReg"/>
</dbReference>
<dbReference type="RefSeq" id="WP_096330856.1">
    <property type="nucleotide sequence ID" value="NZ_FOMX01000005.1"/>
</dbReference>
<dbReference type="NCBIfam" id="NF033788">
    <property type="entry name" value="HTH_metalloreg"/>
    <property type="match status" value="1"/>
</dbReference>
<organism evidence="5 6">
    <name type="scientific">Nannocystis exedens</name>
    <dbReference type="NCBI Taxonomy" id="54"/>
    <lineage>
        <taxon>Bacteria</taxon>
        <taxon>Pseudomonadati</taxon>
        <taxon>Myxococcota</taxon>
        <taxon>Polyangia</taxon>
        <taxon>Nannocystales</taxon>
        <taxon>Nannocystaceae</taxon>
        <taxon>Nannocystis</taxon>
    </lineage>
</organism>
<reference evidence="6" key="1">
    <citation type="submission" date="2016-10" db="EMBL/GenBank/DDBJ databases">
        <authorList>
            <person name="Varghese N."/>
            <person name="Submissions S."/>
        </authorList>
    </citation>
    <scope>NUCLEOTIDE SEQUENCE [LARGE SCALE GENOMIC DNA]</scope>
    <source>
        <strain evidence="6">ATCC 25963</strain>
    </source>
</reference>
<dbReference type="PANTHER" id="PTHR33154">
    <property type="entry name" value="TRANSCRIPTIONAL REGULATOR, ARSR FAMILY"/>
    <property type="match status" value="1"/>
</dbReference>
<evidence type="ECO:0000256" key="2">
    <source>
        <dbReference type="ARBA" id="ARBA00023125"/>
    </source>
</evidence>
<accession>A0A1I1VY95</accession>
<dbReference type="PANTHER" id="PTHR33154:SF33">
    <property type="entry name" value="TRANSCRIPTIONAL REPRESSOR SDPR"/>
    <property type="match status" value="1"/>
</dbReference>
<dbReference type="InterPro" id="IPR036390">
    <property type="entry name" value="WH_DNA-bd_sf"/>
</dbReference>
<evidence type="ECO:0000259" key="4">
    <source>
        <dbReference type="PROSITE" id="PS50987"/>
    </source>
</evidence>
<keyword evidence="3" id="KW-0804">Transcription</keyword>
<evidence type="ECO:0000313" key="5">
    <source>
        <dbReference type="EMBL" id="SFD87874.1"/>
    </source>
</evidence>
<dbReference type="Proteomes" id="UP000199400">
    <property type="component" value="Unassembled WGS sequence"/>
</dbReference>
<dbReference type="Gene3D" id="1.10.10.10">
    <property type="entry name" value="Winged helix-like DNA-binding domain superfamily/Winged helix DNA-binding domain"/>
    <property type="match status" value="1"/>
</dbReference>
<evidence type="ECO:0000256" key="1">
    <source>
        <dbReference type="ARBA" id="ARBA00023015"/>
    </source>
</evidence>
<dbReference type="SUPFAM" id="SSF46785">
    <property type="entry name" value="Winged helix' DNA-binding domain"/>
    <property type="match status" value="1"/>
</dbReference>
<gene>
    <name evidence="5" type="ORF">SAMN02745121_02073</name>
</gene>
<keyword evidence="1" id="KW-0805">Transcription regulation</keyword>
<evidence type="ECO:0000313" key="6">
    <source>
        <dbReference type="Proteomes" id="UP000199400"/>
    </source>
</evidence>
<dbReference type="InterPro" id="IPR001845">
    <property type="entry name" value="HTH_ArsR_DNA-bd_dom"/>
</dbReference>
<keyword evidence="2 5" id="KW-0238">DNA-binding</keyword>
<dbReference type="PRINTS" id="PR00778">
    <property type="entry name" value="HTHARSR"/>
</dbReference>
<dbReference type="AlphaFoldDB" id="A0A1I1VY95"/>
<dbReference type="InterPro" id="IPR036388">
    <property type="entry name" value="WH-like_DNA-bd_sf"/>
</dbReference>
<dbReference type="EMBL" id="FOMX01000005">
    <property type="protein sequence ID" value="SFD87874.1"/>
    <property type="molecule type" value="Genomic_DNA"/>
</dbReference>
<evidence type="ECO:0000256" key="3">
    <source>
        <dbReference type="ARBA" id="ARBA00023163"/>
    </source>
</evidence>
<dbReference type="Pfam" id="PF01022">
    <property type="entry name" value="HTH_5"/>
    <property type="match status" value="1"/>
</dbReference>
<protein>
    <submittedName>
        <fullName evidence="5">DNA-binding transcriptional regulator, ArsR family</fullName>
    </submittedName>
</protein>
<dbReference type="SMART" id="SM00418">
    <property type="entry name" value="HTH_ARSR"/>
    <property type="match status" value="1"/>
</dbReference>
<dbReference type="GO" id="GO:0003700">
    <property type="term" value="F:DNA-binding transcription factor activity"/>
    <property type="evidence" value="ECO:0007669"/>
    <property type="project" value="InterPro"/>
</dbReference>
<dbReference type="InterPro" id="IPR011991">
    <property type="entry name" value="ArsR-like_HTH"/>
</dbReference>
<name>A0A1I1VY95_9BACT</name>
<feature type="domain" description="HTH arsR-type" evidence="4">
    <location>
        <begin position="1"/>
        <end position="93"/>
    </location>
</feature>
<dbReference type="OrthoDB" id="9800493at2"/>
<dbReference type="PROSITE" id="PS50987">
    <property type="entry name" value="HTH_ARSR_2"/>
    <property type="match status" value="1"/>
</dbReference>
<dbReference type="CDD" id="cd00090">
    <property type="entry name" value="HTH_ARSR"/>
    <property type="match status" value="1"/>
</dbReference>
<sequence>MARTPTTTDVFNAVAEASRRDLLDALSSGEATVGELAERLGLSQPAVSKHLGVLRAVGVVHVRVDGKHRWYRLNGPALKPIHDWVRTFERTWNTRLDRLDDLLAELHSQEKKQS</sequence>